<dbReference type="SUPFAM" id="SSF53448">
    <property type="entry name" value="Nucleotide-diphospho-sugar transferases"/>
    <property type="match status" value="1"/>
</dbReference>
<dbReference type="InterPro" id="IPR029044">
    <property type="entry name" value="Nucleotide-diphossugar_trans"/>
</dbReference>
<comment type="caution">
    <text evidence="3">The sequence shown here is derived from an EMBL/GenBank/DDBJ whole genome shotgun (WGS) entry which is preliminary data.</text>
</comment>
<keyword evidence="3" id="KW-0808">Transferase</keyword>
<accession>A0A087AJZ6</accession>
<evidence type="ECO:0000259" key="2">
    <source>
        <dbReference type="Pfam" id="PF00535"/>
    </source>
</evidence>
<dbReference type="AlphaFoldDB" id="A0A087AJZ6"/>
<name>A0A087AJZ6_9BIFI</name>
<feature type="compositionally biased region" description="Polar residues" evidence="1">
    <location>
        <begin position="1"/>
        <end position="13"/>
    </location>
</feature>
<proteinExistence type="predicted"/>
<reference evidence="3 4" key="1">
    <citation type="submission" date="2014-03" db="EMBL/GenBank/DDBJ databases">
        <title>Genomics of Bifidobacteria.</title>
        <authorList>
            <person name="Ventura M."/>
            <person name="Milani C."/>
            <person name="Lugli G.A."/>
        </authorList>
    </citation>
    <scope>NUCLEOTIDE SEQUENCE [LARGE SCALE GENOMIC DNA]</scope>
    <source>
        <strain evidence="3 4">LMG 11596</strain>
    </source>
</reference>
<dbReference type="GO" id="GO:0016740">
    <property type="term" value="F:transferase activity"/>
    <property type="evidence" value="ECO:0007669"/>
    <property type="project" value="UniProtKB-KW"/>
</dbReference>
<evidence type="ECO:0000313" key="3">
    <source>
        <dbReference type="EMBL" id="KFI59096.1"/>
    </source>
</evidence>
<feature type="compositionally biased region" description="Low complexity" evidence="1">
    <location>
        <begin position="14"/>
        <end position="28"/>
    </location>
</feature>
<feature type="domain" description="Glycosyltransferase 2-like" evidence="2">
    <location>
        <begin position="35"/>
        <end position="165"/>
    </location>
</feature>
<dbReference type="CDD" id="cd00761">
    <property type="entry name" value="Glyco_tranf_GTA_type"/>
    <property type="match status" value="1"/>
</dbReference>
<evidence type="ECO:0000313" key="4">
    <source>
        <dbReference type="Proteomes" id="UP000029074"/>
    </source>
</evidence>
<dbReference type="PANTHER" id="PTHR43685:SF2">
    <property type="entry name" value="GLYCOSYLTRANSFERASE 2-LIKE DOMAIN-CONTAINING PROTEIN"/>
    <property type="match status" value="1"/>
</dbReference>
<dbReference type="EMBL" id="JGYW01000004">
    <property type="protein sequence ID" value="KFI59096.1"/>
    <property type="molecule type" value="Genomic_DNA"/>
</dbReference>
<sequence>MTASITNKSVETLSTASPATASTQPQPADQQARVSIIIPIYNAADHLARTIDSVLAQTYPSIELVLIDDGSTDDSPAIVDEYAARLGTQHCVAVHQANAGAAQARNAGLDAATGDLIMWLDADDWMEPDWVAMFVDAQQSSGADIVACGKTSSADDTRLLQHPDPLEAYLLNRVEKTMWVTCAKAQVYEGHRFESFTIGEDALMLCHLMWGVQTLCIIPRTDGYHYEDVSTSISREQRLGNRLDWPKRANAELAFIESACPQYRRLALFDIMRGAGVMYRSTKRLQVPNQEQQTKQHLLAILRRYICRGILRPPVKYMKPADYRQILVALRDLLC</sequence>
<dbReference type="OrthoDB" id="2676521at2"/>
<dbReference type="Proteomes" id="UP000029074">
    <property type="component" value="Unassembled WGS sequence"/>
</dbReference>
<evidence type="ECO:0000256" key="1">
    <source>
        <dbReference type="SAM" id="MobiDB-lite"/>
    </source>
</evidence>
<gene>
    <name evidence="3" type="ORF">BGLCM_0680</name>
</gene>
<protein>
    <submittedName>
        <fullName evidence="3">Glycosyltransferase</fullName>
    </submittedName>
</protein>
<keyword evidence="4" id="KW-1185">Reference proteome</keyword>
<dbReference type="RefSeq" id="WP_052295077.1">
    <property type="nucleotide sequence ID" value="NZ_ABXB03000001.1"/>
</dbReference>
<organism evidence="3 4">
    <name type="scientific">Bifidobacterium gallicum DSM 20093 = LMG 11596</name>
    <dbReference type="NCBI Taxonomy" id="561180"/>
    <lineage>
        <taxon>Bacteria</taxon>
        <taxon>Bacillati</taxon>
        <taxon>Actinomycetota</taxon>
        <taxon>Actinomycetes</taxon>
        <taxon>Bifidobacteriales</taxon>
        <taxon>Bifidobacteriaceae</taxon>
        <taxon>Bifidobacterium</taxon>
    </lineage>
</organism>
<dbReference type="InterPro" id="IPR001173">
    <property type="entry name" value="Glyco_trans_2-like"/>
</dbReference>
<dbReference type="InterPro" id="IPR050834">
    <property type="entry name" value="Glycosyltransf_2"/>
</dbReference>
<dbReference type="Pfam" id="PF00535">
    <property type="entry name" value="Glycos_transf_2"/>
    <property type="match status" value="1"/>
</dbReference>
<feature type="region of interest" description="Disordered" evidence="1">
    <location>
        <begin position="1"/>
        <end position="28"/>
    </location>
</feature>
<dbReference type="PANTHER" id="PTHR43685">
    <property type="entry name" value="GLYCOSYLTRANSFERASE"/>
    <property type="match status" value="1"/>
</dbReference>
<dbReference type="Gene3D" id="3.90.550.10">
    <property type="entry name" value="Spore Coat Polysaccharide Biosynthesis Protein SpsA, Chain A"/>
    <property type="match status" value="1"/>
</dbReference>